<dbReference type="AlphaFoldDB" id="A0A6V8H8R2"/>
<evidence type="ECO:0000313" key="9">
    <source>
        <dbReference type="EMBL" id="GAM37778.1"/>
    </source>
</evidence>
<dbReference type="GO" id="GO:0008270">
    <property type="term" value="F:zinc ion binding"/>
    <property type="evidence" value="ECO:0007669"/>
    <property type="project" value="UniProtKB-UniRule"/>
</dbReference>
<reference evidence="10" key="1">
    <citation type="journal article" date="2015" name="Genome Announc.">
        <title>Draft genome sequence of Talaromyces cellulolyticus strain Y-94, a source of lignocellulosic biomass-degrading enzymes.</title>
        <authorList>
            <person name="Fujii T."/>
            <person name="Koike H."/>
            <person name="Sawayama S."/>
            <person name="Yano S."/>
            <person name="Inoue H."/>
        </authorList>
    </citation>
    <scope>NUCLEOTIDE SEQUENCE [LARGE SCALE GENOMIC DNA]</scope>
    <source>
        <strain evidence="10">Y-94</strain>
    </source>
</reference>
<evidence type="ECO:0000256" key="4">
    <source>
        <dbReference type="ARBA" id="ARBA00023002"/>
    </source>
</evidence>
<dbReference type="InterPro" id="IPR013154">
    <property type="entry name" value="ADH-like_N"/>
</dbReference>
<organism evidence="9 10">
    <name type="scientific">Talaromyces pinophilus</name>
    <name type="common">Penicillium pinophilum</name>
    <dbReference type="NCBI Taxonomy" id="128442"/>
    <lineage>
        <taxon>Eukaryota</taxon>
        <taxon>Fungi</taxon>
        <taxon>Dikarya</taxon>
        <taxon>Ascomycota</taxon>
        <taxon>Pezizomycotina</taxon>
        <taxon>Eurotiomycetes</taxon>
        <taxon>Eurotiomycetidae</taxon>
        <taxon>Eurotiales</taxon>
        <taxon>Trichocomaceae</taxon>
        <taxon>Talaromyces</taxon>
        <taxon>Talaromyces sect. Talaromyces</taxon>
    </lineage>
</organism>
<dbReference type="Proteomes" id="UP000053095">
    <property type="component" value="Unassembled WGS sequence"/>
</dbReference>
<dbReference type="GO" id="GO:0003939">
    <property type="term" value="F:L-iditol 2-dehydrogenase (NAD+) activity"/>
    <property type="evidence" value="ECO:0007669"/>
    <property type="project" value="TreeGrafter"/>
</dbReference>
<dbReference type="SMART" id="SM00829">
    <property type="entry name" value="PKS_ER"/>
    <property type="match status" value="1"/>
</dbReference>
<dbReference type="InterPro" id="IPR020843">
    <property type="entry name" value="ER"/>
</dbReference>
<evidence type="ECO:0000256" key="5">
    <source>
        <dbReference type="ARBA" id="ARBA00023027"/>
    </source>
</evidence>
<keyword evidence="10" id="KW-1185">Reference proteome</keyword>
<dbReference type="InterPro" id="IPR013149">
    <property type="entry name" value="ADH-like_C"/>
</dbReference>
<comment type="function">
    <text evidence="7">Xylitol dehydrogenase which catalyzes the conversion of xylitol to D-xylulose. Xylose is a major component of hemicelluloses such as xylan. Most fungi utilize D-xylose via three enzymatic reactions, xylose reductase (XR), xylitol dehydrogenase (XDH), and xylulokinase, to form xylulose 5-phosphate, which enters pentose phosphate pathway.</text>
</comment>
<keyword evidence="3 6" id="KW-0862">Zinc</keyword>
<protein>
    <recommendedName>
        <fullName evidence="7">D-xylulose reductase</fullName>
        <ecNumber evidence="7">1.1.1.9</ecNumber>
    </recommendedName>
    <alternativeName>
        <fullName evidence="7">Xylitol dehydrogenase</fullName>
    </alternativeName>
</protein>
<dbReference type="SUPFAM" id="SSF50129">
    <property type="entry name" value="GroES-like"/>
    <property type="match status" value="1"/>
</dbReference>
<comment type="catalytic activity">
    <reaction evidence="7">
        <text>xylitol + NAD(+) = D-xylulose + NADH + H(+)</text>
        <dbReference type="Rhea" id="RHEA:20433"/>
        <dbReference type="ChEBI" id="CHEBI:15378"/>
        <dbReference type="ChEBI" id="CHEBI:17140"/>
        <dbReference type="ChEBI" id="CHEBI:17151"/>
        <dbReference type="ChEBI" id="CHEBI:57540"/>
        <dbReference type="ChEBI" id="CHEBI:57945"/>
        <dbReference type="EC" id="1.1.1.9"/>
    </reaction>
</comment>
<name>A0A6V8H8R2_TALPI</name>
<evidence type="ECO:0000256" key="1">
    <source>
        <dbReference type="ARBA" id="ARBA00008072"/>
    </source>
</evidence>
<dbReference type="Pfam" id="PF00107">
    <property type="entry name" value="ADH_zinc_N"/>
    <property type="match status" value="1"/>
</dbReference>
<keyword evidence="7" id="KW-0119">Carbohydrate metabolism</keyword>
<comment type="similarity">
    <text evidence="1 6">Belongs to the zinc-containing alcohol dehydrogenase family.</text>
</comment>
<evidence type="ECO:0000259" key="8">
    <source>
        <dbReference type="SMART" id="SM00829"/>
    </source>
</evidence>
<comment type="caution">
    <text evidence="9">The sequence shown here is derived from an EMBL/GenBank/DDBJ whole genome shotgun (WGS) entry which is preliminary data.</text>
</comment>
<dbReference type="Gene3D" id="3.90.180.10">
    <property type="entry name" value="Medium-chain alcohol dehydrogenases, catalytic domain"/>
    <property type="match status" value="1"/>
</dbReference>
<evidence type="ECO:0000256" key="6">
    <source>
        <dbReference type="RuleBase" id="RU361277"/>
    </source>
</evidence>
<evidence type="ECO:0000313" key="10">
    <source>
        <dbReference type="Proteomes" id="UP000053095"/>
    </source>
</evidence>
<evidence type="ECO:0000256" key="3">
    <source>
        <dbReference type="ARBA" id="ARBA00022833"/>
    </source>
</evidence>
<dbReference type="GO" id="GO:0046526">
    <property type="term" value="F:D-xylulose reductase activity"/>
    <property type="evidence" value="ECO:0007669"/>
    <property type="project" value="UniProtKB-EC"/>
</dbReference>
<dbReference type="UniPathway" id="UPA00146">
    <property type="reaction ID" value="UER00577"/>
</dbReference>
<keyword evidence="2 6" id="KW-0479">Metal-binding</keyword>
<dbReference type="InterPro" id="IPR045306">
    <property type="entry name" value="SDH-like"/>
</dbReference>
<gene>
    <name evidence="9" type="ORF">TCE0_033r07991</name>
</gene>
<feature type="domain" description="Enoyl reductase (ER)" evidence="8">
    <location>
        <begin position="16"/>
        <end position="293"/>
    </location>
</feature>
<keyword evidence="5 7" id="KW-0520">NAD</keyword>
<comment type="cofactor">
    <cofactor evidence="7">
        <name>Zn(2+)</name>
        <dbReference type="ChEBI" id="CHEBI:29105"/>
    </cofactor>
    <text evidence="7">Binds 1 or 2 Zn(2+) ions per subunit.</text>
</comment>
<keyword evidence="4 7" id="KW-0560">Oxidoreductase</keyword>
<dbReference type="PANTHER" id="PTHR43161:SF25">
    <property type="entry name" value="ALCOHOL DEHYDROGENASE, PUTATIVE (AFU_ORTHOLOGUE AFUA_1G14390)-RELATED"/>
    <property type="match status" value="1"/>
</dbReference>
<dbReference type="CDD" id="cd05285">
    <property type="entry name" value="sorbitol_DH"/>
    <property type="match status" value="1"/>
</dbReference>
<dbReference type="GO" id="GO:0019569">
    <property type="term" value="P:L-arabinose catabolic process to D-xylulose 5-phosphate"/>
    <property type="evidence" value="ECO:0007669"/>
    <property type="project" value="UniProtKB-UniRule"/>
</dbReference>
<dbReference type="Pfam" id="PF08240">
    <property type="entry name" value="ADH_N"/>
    <property type="match status" value="1"/>
</dbReference>
<dbReference type="InterPro" id="IPR036291">
    <property type="entry name" value="NAD(P)-bd_dom_sf"/>
</dbReference>
<dbReference type="EC" id="1.1.1.9" evidence="7"/>
<accession>A0A6V8H8R2</accession>
<evidence type="ECO:0000256" key="7">
    <source>
        <dbReference type="RuleBase" id="RU369026"/>
    </source>
</evidence>
<dbReference type="EMBL" id="DF933829">
    <property type="protein sequence ID" value="GAM37778.1"/>
    <property type="molecule type" value="Genomic_DNA"/>
</dbReference>
<dbReference type="GO" id="GO:0006062">
    <property type="term" value="P:sorbitol catabolic process"/>
    <property type="evidence" value="ECO:0007669"/>
    <property type="project" value="TreeGrafter"/>
</dbReference>
<dbReference type="GO" id="GO:0042732">
    <property type="term" value="P:D-xylose metabolic process"/>
    <property type="evidence" value="ECO:0007669"/>
    <property type="project" value="UniProtKB-UniRule"/>
</dbReference>
<dbReference type="PROSITE" id="PS00059">
    <property type="entry name" value="ADH_ZINC"/>
    <property type="match status" value="1"/>
</dbReference>
<dbReference type="PANTHER" id="PTHR43161">
    <property type="entry name" value="SORBITOL DEHYDROGENASE"/>
    <property type="match status" value="1"/>
</dbReference>
<dbReference type="SUPFAM" id="SSF51735">
    <property type="entry name" value="NAD(P)-binding Rossmann-fold domains"/>
    <property type="match status" value="1"/>
</dbReference>
<dbReference type="Gene3D" id="3.40.50.720">
    <property type="entry name" value="NAD(P)-binding Rossmann-like Domain"/>
    <property type="match status" value="1"/>
</dbReference>
<dbReference type="InterPro" id="IPR011032">
    <property type="entry name" value="GroES-like_sf"/>
</dbReference>
<proteinExistence type="inferred from homology"/>
<comment type="pathway">
    <text evidence="7">Carbohydrate degradation; L-arabinose degradation via L-arabinitol; D-xylulose 5-phosphate from L-arabinose (fungal route): step 4/5.</text>
</comment>
<sequence>MGESDTPNHNAIVLYGAKYLRIEKRQTQNPEADEVQIRIRGTGICGTDLHYYSQGRNGMFIVKTPLVLGHEASGVVSAVGSNVTKFQPGDRVAIEPQRPCGKCRECLGGRYNICTDLEFTGSASRDPPIQGTLQEYYNHPAAFVHHLPESLSFVEGALIEPLSVALHAVRRSKLIAGQNVLILGAGTIGLLCAAVCKATGASDVTIVVVDQTRLDFATSQAPRGIQVADKSFLIPFSGQEGESKADFVSRLSLEMLDSLKTNRRFDIAFECTGVETCVNIAIHSAAPGGKVVLVGMGSP</sequence>
<dbReference type="InterPro" id="IPR002328">
    <property type="entry name" value="ADH_Zn_CS"/>
</dbReference>
<evidence type="ECO:0000256" key="2">
    <source>
        <dbReference type="ARBA" id="ARBA00022723"/>
    </source>
</evidence>
<keyword evidence="7" id="KW-0859">Xylose metabolism</keyword>